<feature type="compositionally biased region" description="Polar residues" evidence="6">
    <location>
        <begin position="1"/>
        <end position="17"/>
    </location>
</feature>
<name>A0A2P2LZT2_RHIMU</name>
<evidence type="ECO:0000313" key="8">
    <source>
        <dbReference type="EMBL" id="MBX23485.1"/>
    </source>
</evidence>
<dbReference type="EMBL" id="GGEC01043001">
    <property type="protein sequence ID" value="MBX23485.1"/>
    <property type="molecule type" value="Transcribed_RNA"/>
</dbReference>
<evidence type="ECO:0000256" key="2">
    <source>
        <dbReference type="ARBA" id="ARBA00009457"/>
    </source>
</evidence>
<accession>A0A2P2LZT2</accession>
<dbReference type="PANTHER" id="PTHR10926:SF0">
    <property type="entry name" value="CDC50, ISOFORM A"/>
    <property type="match status" value="1"/>
</dbReference>
<keyword evidence="4 7" id="KW-1133">Transmembrane helix</keyword>
<protein>
    <submittedName>
        <fullName evidence="8">Uncharacterized protein MANES_03G079600</fullName>
    </submittedName>
</protein>
<dbReference type="GO" id="GO:0005783">
    <property type="term" value="C:endoplasmic reticulum"/>
    <property type="evidence" value="ECO:0007669"/>
    <property type="project" value="TreeGrafter"/>
</dbReference>
<feature type="region of interest" description="Disordered" evidence="6">
    <location>
        <begin position="1"/>
        <end position="35"/>
    </location>
</feature>
<keyword evidence="3 7" id="KW-0812">Transmembrane</keyword>
<comment type="similarity">
    <text evidence="2">Belongs to the CDC50/LEM3 family.</text>
</comment>
<evidence type="ECO:0000256" key="1">
    <source>
        <dbReference type="ARBA" id="ARBA00004141"/>
    </source>
</evidence>
<dbReference type="AlphaFoldDB" id="A0A2P2LZT2"/>
<evidence type="ECO:0000256" key="3">
    <source>
        <dbReference type="ARBA" id="ARBA00022692"/>
    </source>
</evidence>
<feature type="transmembrane region" description="Helical" evidence="7">
    <location>
        <begin position="50"/>
        <end position="72"/>
    </location>
</feature>
<evidence type="ECO:0000256" key="7">
    <source>
        <dbReference type="SAM" id="Phobius"/>
    </source>
</evidence>
<evidence type="ECO:0000256" key="6">
    <source>
        <dbReference type="SAM" id="MobiDB-lite"/>
    </source>
</evidence>
<dbReference type="PANTHER" id="PTHR10926">
    <property type="entry name" value="CELL CYCLE CONTROL PROTEIN 50"/>
    <property type="match status" value="1"/>
</dbReference>
<dbReference type="InterPro" id="IPR005045">
    <property type="entry name" value="CDC50/LEM3_fam"/>
</dbReference>
<keyword evidence="5 7" id="KW-0472">Membrane</keyword>
<dbReference type="GO" id="GO:0005886">
    <property type="term" value="C:plasma membrane"/>
    <property type="evidence" value="ECO:0007669"/>
    <property type="project" value="TreeGrafter"/>
</dbReference>
<evidence type="ECO:0000256" key="4">
    <source>
        <dbReference type="ARBA" id="ARBA00022989"/>
    </source>
</evidence>
<evidence type="ECO:0000256" key="5">
    <source>
        <dbReference type="ARBA" id="ARBA00023136"/>
    </source>
</evidence>
<comment type="subcellular location">
    <subcellularLocation>
        <location evidence="1">Membrane</location>
        <topology evidence="1">Multi-pass membrane protein</topology>
    </subcellularLocation>
</comment>
<reference evidence="8" key="1">
    <citation type="submission" date="2018-02" db="EMBL/GenBank/DDBJ databases">
        <title>Rhizophora mucronata_Transcriptome.</title>
        <authorList>
            <person name="Meera S.P."/>
            <person name="Sreeshan A."/>
            <person name="Augustine A."/>
        </authorList>
    </citation>
    <scope>NUCLEOTIDE SEQUENCE</scope>
    <source>
        <tissue evidence="8">Leaf</tissue>
    </source>
</reference>
<sequence length="81" mass="8730">MSNHAPSSSATAGNGSADSAAPRRNTKRPKYSRFTQQELPACKPILTPKWVISAFMLVSIVFIPIGVAALFASRDVNLIRT</sequence>
<organism evidence="8">
    <name type="scientific">Rhizophora mucronata</name>
    <name type="common">Asiatic mangrove</name>
    <dbReference type="NCBI Taxonomy" id="61149"/>
    <lineage>
        <taxon>Eukaryota</taxon>
        <taxon>Viridiplantae</taxon>
        <taxon>Streptophyta</taxon>
        <taxon>Embryophyta</taxon>
        <taxon>Tracheophyta</taxon>
        <taxon>Spermatophyta</taxon>
        <taxon>Magnoliopsida</taxon>
        <taxon>eudicotyledons</taxon>
        <taxon>Gunneridae</taxon>
        <taxon>Pentapetalae</taxon>
        <taxon>rosids</taxon>
        <taxon>fabids</taxon>
        <taxon>Malpighiales</taxon>
        <taxon>Rhizophoraceae</taxon>
        <taxon>Rhizophora</taxon>
    </lineage>
</organism>
<proteinExistence type="inferred from homology"/>
<dbReference type="GO" id="GO:0005794">
    <property type="term" value="C:Golgi apparatus"/>
    <property type="evidence" value="ECO:0007669"/>
    <property type="project" value="TreeGrafter"/>
</dbReference>